<gene>
    <name evidence="4" type="ORF">FRX94_12720</name>
</gene>
<dbReference type="RefSeq" id="WP_186750452.1">
    <property type="nucleotide sequence ID" value="NZ_BAABLR010000054.1"/>
</dbReference>
<dbReference type="Gene3D" id="1.20.1260.30">
    <property type="match status" value="1"/>
</dbReference>
<dbReference type="SUPFAM" id="SSF53335">
    <property type="entry name" value="S-adenosyl-L-methionine-dependent methyltransferases"/>
    <property type="match status" value="1"/>
</dbReference>
<feature type="domain" description="N6 adenine-specific DNA methyltransferase N-terminal" evidence="3">
    <location>
        <begin position="6"/>
        <end position="101"/>
    </location>
</feature>
<dbReference type="EMBL" id="VOHM01000045">
    <property type="protein sequence ID" value="TWT17133.1"/>
    <property type="molecule type" value="Genomic_DNA"/>
</dbReference>
<evidence type="ECO:0000259" key="3">
    <source>
        <dbReference type="Pfam" id="PF12161"/>
    </source>
</evidence>
<keyword evidence="2" id="KW-0680">Restriction system</keyword>
<proteinExistence type="inferred from homology"/>
<accession>A0A5C5TS74</accession>
<keyword evidence="5" id="KW-1185">Reference proteome</keyword>
<comment type="similarity">
    <text evidence="1">Belongs to the N(4)/N(6)-methyltransferase family.</text>
</comment>
<evidence type="ECO:0000256" key="2">
    <source>
        <dbReference type="ARBA" id="ARBA00022747"/>
    </source>
</evidence>
<comment type="caution">
    <text evidence="4">The sequence shown here is derived from an EMBL/GenBank/DDBJ whole genome shotgun (WGS) entry which is preliminary data.</text>
</comment>
<dbReference type="Proteomes" id="UP000320791">
    <property type="component" value="Unassembled WGS sequence"/>
</dbReference>
<protein>
    <recommendedName>
        <fullName evidence="3">N6 adenine-specific DNA methyltransferase N-terminal domain-containing protein</fullName>
    </recommendedName>
</protein>
<reference evidence="4 5" key="1">
    <citation type="submission" date="2019-08" db="EMBL/GenBank/DDBJ databases">
        <authorList>
            <person name="Lei W."/>
        </authorList>
    </citation>
    <scope>NUCLEOTIDE SEQUENCE [LARGE SCALE GENOMIC DNA]</scope>
    <source>
        <strain evidence="4 5">CCUG 58627</strain>
    </source>
</reference>
<evidence type="ECO:0000256" key="1">
    <source>
        <dbReference type="ARBA" id="ARBA00006594"/>
    </source>
</evidence>
<dbReference type="InterPro" id="IPR038333">
    <property type="entry name" value="T1MK-like_N_sf"/>
</dbReference>
<evidence type="ECO:0000313" key="4">
    <source>
        <dbReference type="EMBL" id="TWT17133.1"/>
    </source>
</evidence>
<sequence length="146" mass="16832">MITGSLKNQVDRVWDTFWSGGISNPMDVIEQFTYLLFIRQLDERQNEIDQKKLLGITVHEEENIFTDDQDDLRWKNLMQIGDPEQLHTVMATQVFPFLRTIGTGMFRTRFLKCFGGDREAPEWASCSGDVGSGAWWCVWLGQSHVG</sequence>
<dbReference type="AlphaFoldDB" id="A0A5C5TS74"/>
<name>A0A5C5TS74_9CORY</name>
<dbReference type="Pfam" id="PF12161">
    <property type="entry name" value="HsdM_N"/>
    <property type="match status" value="1"/>
</dbReference>
<organism evidence="4 5">
    <name type="scientific">Corynebacterium canis</name>
    <dbReference type="NCBI Taxonomy" id="679663"/>
    <lineage>
        <taxon>Bacteria</taxon>
        <taxon>Bacillati</taxon>
        <taxon>Actinomycetota</taxon>
        <taxon>Actinomycetes</taxon>
        <taxon>Mycobacteriales</taxon>
        <taxon>Corynebacteriaceae</taxon>
        <taxon>Corynebacterium</taxon>
    </lineage>
</organism>
<dbReference type="InterPro" id="IPR029063">
    <property type="entry name" value="SAM-dependent_MTases_sf"/>
</dbReference>
<dbReference type="InterPro" id="IPR022749">
    <property type="entry name" value="D12N6_MeTrfase_N"/>
</dbReference>
<evidence type="ECO:0000313" key="5">
    <source>
        <dbReference type="Proteomes" id="UP000320791"/>
    </source>
</evidence>
<feature type="non-terminal residue" evidence="4">
    <location>
        <position position="146"/>
    </location>
</feature>
<dbReference type="GO" id="GO:0009307">
    <property type="term" value="P:DNA restriction-modification system"/>
    <property type="evidence" value="ECO:0007669"/>
    <property type="project" value="UniProtKB-KW"/>
</dbReference>